<feature type="compositionally biased region" description="Gly residues" evidence="1">
    <location>
        <begin position="1"/>
        <end position="12"/>
    </location>
</feature>
<protein>
    <submittedName>
        <fullName evidence="3">DUF6457 domain-containing protein</fullName>
    </submittedName>
</protein>
<accession>A0AAU8EQB9</accession>
<reference evidence="3" key="1">
    <citation type="submission" date="2024-06" db="EMBL/GenBank/DDBJ databases">
        <title>Biodegradation of dimethachlon by Arthrobacter sp. K5: mechanistic insights and ecological implications.</title>
        <authorList>
            <person name="Hu S."/>
            <person name="Lu P."/>
        </authorList>
    </citation>
    <scope>NUCLEOTIDE SEQUENCE</scope>
    <source>
        <strain evidence="3">K5</strain>
    </source>
</reference>
<dbReference type="Pfam" id="PF20058">
    <property type="entry name" value="DUF6457"/>
    <property type="match status" value="1"/>
</dbReference>
<evidence type="ECO:0000313" key="3">
    <source>
        <dbReference type="EMBL" id="XCH10915.1"/>
    </source>
</evidence>
<dbReference type="EMBL" id="CP159279">
    <property type="protein sequence ID" value="XCH10915.1"/>
    <property type="molecule type" value="Genomic_DNA"/>
</dbReference>
<sequence>MTGNTEGDGGTASAGASGTGDTDQDLADWSHRLIQALQILDLKVDQQLVARLADESSRAVNGRAAPVTALLVGYAAGLRAHGSSASPQEAVQSAADVALRLCEHGTEGGPDSEGWSRTAQ</sequence>
<dbReference type="InterPro" id="IPR045598">
    <property type="entry name" value="DUF6457"/>
</dbReference>
<evidence type="ECO:0000259" key="2">
    <source>
        <dbReference type="Pfam" id="PF20058"/>
    </source>
</evidence>
<dbReference type="RefSeq" id="WP_353711379.1">
    <property type="nucleotide sequence ID" value="NZ_CP159279.1"/>
</dbReference>
<name>A0AAU8EQB9_9MICC</name>
<gene>
    <name evidence="3" type="ORF">ABRP34_19240</name>
</gene>
<feature type="domain" description="DUF6457" evidence="2">
    <location>
        <begin position="22"/>
        <end position="104"/>
    </location>
</feature>
<evidence type="ECO:0000256" key="1">
    <source>
        <dbReference type="SAM" id="MobiDB-lite"/>
    </source>
</evidence>
<organism evidence="3">
    <name type="scientific">Arthrobacter sp. K5</name>
    <dbReference type="NCBI Taxonomy" id="2839623"/>
    <lineage>
        <taxon>Bacteria</taxon>
        <taxon>Bacillati</taxon>
        <taxon>Actinomycetota</taxon>
        <taxon>Actinomycetes</taxon>
        <taxon>Micrococcales</taxon>
        <taxon>Micrococcaceae</taxon>
        <taxon>Arthrobacter</taxon>
    </lineage>
</organism>
<feature type="region of interest" description="Disordered" evidence="1">
    <location>
        <begin position="1"/>
        <end position="25"/>
    </location>
</feature>
<dbReference type="AlphaFoldDB" id="A0AAU8EQB9"/>
<proteinExistence type="predicted"/>